<reference evidence="5" key="1">
    <citation type="submission" date="2022-11" db="UniProtKB">
        <authorList>
            <consortium name="WormBaseParasite"/>
        </authorList>
    </citation>
    <scope>IDENTIFICATION</scope>
</reference>
<dbReference type="Proteomes" id="UP000887561">
    <property type="component" value="Unplaced"/>
</dbReference>
<proteinExistence type="predicted"/>
<evidence type="ECO:0000313" key="5">
    <source>
        <dbReference type="WBParaSite" id="scaffold4289_cov227.g7932"/>
    </source>
</evidence>
<dbReference type="GO" id="GO:0031123">
    <property type="term" value="P:RNA 3'-end processing"/>
    <property type="evidence" value="ECO:0007669"/>
    <property type="project" value="InterPro"/>
</dbReference>
<evidence type="ECO:0000256" key="1">
    <source>
        <dbReference type="ARBA" id="ARBA00022679"/>
    </source>
</evidence>
<dbReference type="AlphaFoldDB" id="A0A915MIW6"/>
<accession>A0A915MIW6</accession>
<dbReference type="WBParaSite" id="scaffold4289_cov227.g7932">
    <property type="protein sequence ID" value="scaffold4289_cov227.g7932"/>
    <property type="gene ID" value="scaffold4289_cov227.g7932"/>
</dbReference>
<protein>
    <submittedName>
        <fullName evidence="5">Uncharacterized protein</fullName>
    </submittedName>
</protein>
<keyword evidence="1" id="KW-0808">Transferase</keyword>
<dbReference type="GO" id="GO:0005524">
    <property type="term" value="F:ATP binding"/>
    <property type="evidence" value="ECO:0007669"/>
    <property type="project" value="UniProtKB-KW"/>
</dbReference>
<evidence type="ECO:0000256" key="2">
    <source>
        <dbReference type="ARBA" id="ARBA00022741"/>
    </source>
</evidence>
<organism evidence="4 5">
    <name type="scientific">Meloidogyne javanica</name>
    <name type="common">Root-knot nematode worm</name>
    <dbReference type="NCBI Taxonomy" id="6303"/>
    <lineage>
        <taxon>Eukaryota</taxon>
        <taxon>Metazoa</taxon>
        <taxon>Ecdysozoa</taxon>
        <taxon>Nematoda</taxon>
        <taxon>Chromadorea</taxon>
        <taxon>Rhabditida</taxon>
        <taxon>Tylenchina</taxon>
        <taxon>Tylenchomorpha</taxon>
        <taxon>Tylenchoidea</taxon>
        <taxon>Meloidogynidae</taxon>
        <taxon>Meloidogyninae</taxon>
        <taxon>Meloidogyne</taxon>
        <taxon>Meloidogyne incognita group</taxon>
    </lineage>
</organism>
<dbReference type="Gene3D" id="3.30.70.590">
    <property type="entry name" value="Poly(A) polymerase predicted RNA binding domain"/>
    <property type="match status" value="1"/>
</dbReference>
<dbReference type="InterPro" id="IPR011068">
    <property type="entry name" value="NuclTrfase_I-like_C"/>
</dbReference>
<dbReference type="GO" id="GO:0003723">
    <property type="term" value="F:RNA binding"/>
    <property type="evidence" value="ECO:0007669"/>
    <property type="project" value="InterPro"/>
</dbReference>
<dbReference type="SUPFAM" id="SSF55003">
    <property type="entry name" value="PAP/Archaeal CCA-adding enzyme, C-terminal domain"/>
    <property type="match status" value="1"/>
</dbReference>
<sequence length="238" mass="28199">MKEGTKEKFEINFSNEHNYPNTKWVILNSEFYKENVLQNLNKSTEKIILRQMKIGSEKLNYLNEEISKESSDEIMKEKWLKWLGNDDTFVEQYENLLLIVCSHSNDSLRGPQFCDYVESSLKEKLQNEIEKLGDVEYMHINPLKWLDSENCPEKLKGKNEKLEESLCTIWVAGLKQKEYKFNKEFKNKLANYQKNLKENFEMETKEVSNDFVLGFKYLKGNELKNIIPKRGKEKVGDK</sequence>
<evidence type="ECO:0000313" key="4">
    <source>
        <dbReference type="Proteomes" id="UP000887561"/>
    </source>
</evidence>
<keyword evidence="4" id="KW-1185">Reference proteome</keyword>
<dbReference type="GO" id="GO:0016779">
    <property type="term" value="F:nucleotidyltransferase activity"/>
    <property type="evidence" value="ECO:0007669"/>
    <property type="project" value="InterPro"/>
</dbReference>
<keyword evidence="3" id="KW-0067">ATP-binding</keyword>
<keyword evidence="2" id="KW-0547">Nucleotide-binding</keyword>
<evidence type="ECO:0000256" key="3">
    <source>
        <dbReference type="ARBA" id="ARBA00022840"/>
    </source>
</evidence>
<name>A0A915MIW6_MELJA</name>